<keyword evidence="1" id="KW-0812">Transmembrane</keyword>
<evidence type="ECO:0008006" key="4">
    <source>
        <dbReference type="Google" id="ProtNLM"/>
    </source>
</evidence>
<evidence type="ECO:0000313" key="3">
    <source>
        <dbReference type="Proteomes" id="UP000253410"/>
    </source>
</evidence>
<keyword evidence="3" id="KW-1185">Reference proteome</keyword>
<feature type="transmembrane region" description="Helical" evidence="1">
    <location>
        <begin position="82"/>
        <end position="103"/>
    </location>
</feature>
<evidence type="ECO:0000256" key="1">
    <source>
        <dbReference type="SAM" id="Phobius"/>
    </source>
</evidence>
<keyword evidence="1" id="KW-0472">Membrane</keyword>
<reference evidence="2 3" key="1">
    <citation type="submission" date="2018-05" db="EMBL/GenBank/DDBJ databases">
        <title>Chitinophaga sp. K3CV102501T nov., isolated from isolated from a monsoon evergreen broad-leaved forest soil.</title>
        <authorList>
            <person name="Lv Y."/>
        </authorList>
    </citation>
    <scope>NUCLEOTIDE SEQUENCE [LARGE SCALE GENOMIC DNA]</scope>
    <source>
        <strain evidence="2 3">GDMCC 1.1325</strain>
    </source>
</reference>
<comment type="caution">
    <text evidence="2">The sequence shown here is derived from an EMBL/GenBank/DDBJ whole genome shotgun (WGS) entry which is preliminary data.</text>
</comment>
<accession>A0A365XR69</accession>
<dbReference type="EMBL" id="QFFJ01000002">
    <property type="protein sequence ID" value="RBL88224.1"/>
    <property type="molecule type" value="Genomic_DNA"/>
</dbReference>
<protein>
    <recommendedName>
        <fullName evidence="4">Tetratricopeptide repeat protein</fullName>
    </recommendedName>
</protein>
<proteinExistence type="predicted"/>
<name>A0A365XR69_9BACT</name>
<evidence type="ECO:0000313" key="2">
    <source>
        <dbReference type="EMBL" id="RBL88224.1"/>
    </source>
</evidence>
<sequence length="244" mass="27278">MGAYSNEDVIRFVEDDMLPEERRRFVAAMAEDSELSAAVSTYQLLKETLSRRLPEDVHAAELRRELKRRRQEFFSRPGKVIAIRRLVAAAAGVAAIVMVILLLRHTGKADYMGTYGHVDMQVSVERGSNQDSLLQSAALFFNEQAYDKAIPILDQYLRTDSSSATALFYRGIARLRSGAISDGLNDLDQVFRGASLFKYDAAFYTALYYAQQQDKKDALAWLRKIPADAAIAGKAAALEKDLKN</sequence>
<dbReference type="InterPro" id="IPR011990">
    <property type="entry name" value="TPR-like_helical_dom_sf"/>
</dbReference>
<dbReference type="RefSeq" id="WP_113616976.1">
    <property type="nucleotide sequence ID" value="NZ_QFFJ01000002.1"/>
</dbReference>
<dbReference type="Gene3D" id="1.25.40.10">
    <property type="entry name" value="Tetratricopeptide repeat domain"/>
    <property type="match status" value="1"/>
</dbReference>
<organism evidence="2 3">
    <name type="scientific">Chitinophaga flava</name>
    <dbReference type="NCBI Taxonomy" id="2259036"/>
    <lineage>
        <taxon>Bacteria</taxon>
        <taxon>Pseudomonadati</taxon>
        <taxon>Bacteroidota</taxon>
        <taxon>Chitinophagia</taxon>
        <taxon>Chitinophagales</taxon>
        <taxon>Chitinophagaceae</taxon>
        <taxon>Chitinophaga</taxon>
    </lineage>
</organism>
<gene>
    <name evidence="2" type="ORF">DF182_16630</name>
</gene>
<dbReference type="Proteomes" id="UP000253410">
    <property type="component" value="Unassembled WGS sequence"/>
</dbReference>
<dbReference type="OrthoDB" id="1091348at2"/>
<keyword evidence="1" id="KW-1133">Transmembrane helix</keyword>
<dbReference type="AlphaFoldDB" id="A0A365XR69"/>
<dbReference type="SUPFAM" id="SSF48452">
    <property type="entry name" value="TPR-like"/>
    <property type="match status" value="1"/>
</dbReference>